<accession>A0AAV4QN40</accession>
<comment type="caution">
    <text evidence="2">The sequence shown here is derived from an EMBL/GenBank/DDBJ whole genome shotgun (WGS) entry which is preliminary data.</text>
</comment>
<dbReference type="EMBL" id="BPLQ01004908">
    <property type="protein sequence ID" value="GIY11468.1"/>
    <property type="molecule type" value="Genomic_DNA"/>
</dbReference>
<protein>
    <submittedName>
        <fullName evidence="2">Uncharacterized protein</fullName>
    </submittedName>
</protein>
<reference evidence="2 3" key="1">
    <citation type="submission" date="2021-06" db="EMBL/GenBank/DDBJ databases">
        <title>Caerostris darwini draft genome.</title>
        <authorList>
            <person name="Kono N."/>
            <person name="Arakawa K."/>
        </authorList>
    </citation>
    <scope>NUCLEOTIDE SEQUENCE [LARGE SCALE GENOMIC DNA]</scope>
</reference>
<dbReference type="Proteomes" id="UP001054837">
    <property type="component" value="Unassembled WGS sequence"/>
</dbReference>
<dbReference type="AlphaFoldDB" id="A0AAV4QN40"/>
<proteinExistence type="predicted"/>
<keyword evidence="3" id="KW-1185">Reference proteome</keyword>
<organism evidence="2 3">
    <name type="scientific">Caerostris darwini</name>
    <dbReference type="NCBI Taxonomy" id="1538125"/>
    <lineage>
        <taxon>Eukaryota</taxon>
        <taxon>Metazoa</taxon>
        <taxon>Ecdysozoa</taxon>
        <taxon>Arthropoda</taxon>
        <taxon>Chelicerata</taxon>
        <taxon>Arachnida</taxon>
        <taxon>Araneae</taxon>
        <taxon>Araneomorphae</taxon>
        <taxon>Entelegynae</taxon>
        <taxon>Araneoidea</taxon>
        <taxon>Araneidae</taxon>
        <taxon>Caerostris</taxon>
    </lineage>
</organism>
<gene>
    <name evidence="2" type="ORF">CDAR_580241</name>
</gene>
<name>A0AAV4QN40_9ARAC</name>
<feature type="chain" id="PRO_5043663291" evidence="1">
    <location>
        <begin position="19"/>
        <end position="101"/>
    </location>
</feature>
<evidence type="ECO:0000313" key="3">
    <source>
        <dbReference type="Proteomes" id="UP001054837"/>
    </source>
</evidence>
<evidence type="ECO:0000256" key="1">
    <source>
        <dbReference type="SAM" id="SignalP"/>
    </source>
</evidence>
<evidence type="ECO:0000313" key="2">
    <source>
        <dbReference type="EMBL" id="GIY11468.1"/>
    </source>
</evidence>
<keyword evidence="1" id="KW-0732">Signal</keyword>
<sequence>MKRFSHLKLATSINLVSALITSTSVNTTIISAQKTPSVAKAKPNKFILPENTKLVKGEERFCSEVNDSLQFSSRSSSELDKDIRNSAIYRARKELSARWKT</sequence>
<feature type="signal peptide" evidence="1">
    <location>
        <begin position="1"/>
        <end position="18"/>
    </location>
</feature>